<keyword evidence="4 6" id="KW-1133">Transmembrane helix</keyword>
<dbReference type="GO" id="GO:0005436">
    <property type="term" value="F:sodium:phosphate symporter activity"/>
    <property type="evidence" value="ECO:0007669"/>
    <property type="project" value="InterPro"/>
</dbReference>
<comment type="subcellular location">
    <subcellularLocation>
        <location evidence="1">Cell membrane</location>
        <topology evidence="1">Multi-pass membrane protein</topology>
    </subcellularLocation>
</comment>
<dbReference type="PANTHER" id="PTHR10010:SF46">
    <property type="entry name" value="SODIUM-DEPENDENT PHOSPHATE TRANSPORT PROTEIN 2B"/>
    <property type="match status" value="1"/>
</dbReference>
<dbReference type="GeneID" id="42365011"/>
<evidence type="ECO:0000256" key="3">
    <source>
        <dbReference type="ARBA" id="ARBA00022692"/>
    </source>
</evidence>
<keyword evidence="3 6" id="KW-0812">Transmembrane</keyword>
<dbReference type="PANTHER" id="PTHR10010">
    <property type="entry name" value="SOLUTE CARRIER FAMILY 34 SODIUM PHOSPHATE , MEMBER 2-RELATED"/>
    <property type="match status" value="1"/>
</dbReference>
<dbReference type="InterPro" id="IPR003841">
    <property type="entry name" value="Na/Pi_transpt"/>
</dbReference>
<dbReference type="RefSeq" id="WP_153550258.1">
    <property type="nucleotide sequence ID" value="NZ_CP040089.1"/>
</dbReference>
<feature type="transmembrane region" description="Helical" evidence="6">
    <location>
        <begin position="193"/>
        <end position="213"/>
    </location>
</feature>
<evidence type="ECO:0000256" key="6">
    <source>
        <dbReference type="SAM" id="Phobius"/>
    </source>
</evidence>
<accession>A0A5Q0UI09</accession>
<dbReference type="OrthoDB" id="187584at2157"/>
<dbReference type="AlphaFoldDB" id="A0A5Q0UI09"/>
<gene>
    <name evidence="7" type="ORF">LC1Nh_0626</name>
</gene>
<evidence type="ECO:0000256" key="4">
    <source>
        <dbReference type="ARBA" id="ARBA00022989"/>
    </source>
</evidence>
<protein>
    <submittedName>
        <fullName evidence="7">Na+/phosphate symporter</fullName>
    </submittedName>
</protein>
<name>A0A5Q0UI09_9ARCH</name>
<proteinExistence type="predicted"/>
<keyword evidence="5 6" id="KW-0472">Membrane</keyword>
<evidence type="ECO:0000256" key="2">
    <source>
        <dbReference type="ARBA" id="ARBA00022475"/>
    </source>
</evidence>
<dbReference type="Pfam" id="PF02690">
    <property type="entry name" value="Na_Pi_cotrans"/>
    <property type="match status" value="1"/>
</dbReference>
<feature type="transmembrane region" description="Helical" evidence="6">
    <location>
        <begin position="130"/>
        <end position="154"/>
    </location>
</feature>
<dbReference type="EMBL" id="CP040089">
    <property type="protein sequence ID" value="QGA80519.1"/>
    <property type="molecule type" value="Genomic_DNA"/>
</dbReference>
<feature type="transmembrane region" description="Helical" evidence="6">
    <location>
        <begin position="340"/>
        <end position="357"/>
    </location>
</feature>
<evidence type="ECO:0000256" key="1">
    <source>
        <dbReference type="ARBA" id="ARBA00004651"/>
    </source>
</evidence>
<feature type="transmembrane region" description="Helical" evidence="6">
    <location>
        <begin position="301"/>
        <end position="320"/>
    </location>
</feature>
<evidence type="ECO:0000313" key="8">
    <source>
        <dbReference type="Proteomes" id="UP000377803"/>
    </source>
</evidence>
<sequence>MTPDYNNFSHMDGKERLLLAAGSILFFVFGLQLLGESTQAVAETLKGVVGTLVTGDLSALGAGWLLAYTVLNGATSGAIGIAFFESGLIDPSMVYMFISGSRLGATFIVIFIGLLEYFQGKSDDIRDSCSIGLLQFLTTYTVYIPAILIGYLALENFDLSFLEVQAPSAFNYGLDMLFGPFTSILSRNLPSTILFPISIGVLLLSLKAFDQSFKGIGEDKFRSKYLRFQMSSKWISFGIGAVITLLSTSVALSVGIIVPMYNNGYFKRKEIIPYLMGANLTTMISNIMAAAVISSEVAMKMALILTGSIFVVTCVVLFFYQEVYSGIQKAFNTLMLNDLYLTAFTAILLLAPIILLLM</sequence>
<evidence type="ECO:0000256" key="5">
    <source>
        <dbReference type="ARBA" id="ARBA00023136"/>
    </source>
</evidence>
<keyword evidence="2" id="KW-1003">Cell membrane</keyword>
<dbReference type="KEGG" id="ncon:LC1Nh_0626"/>
<reference evidence="8" key="1">
    <citation type="submission" date="2019-05" db="EMBL/GenBank/DDBJ databases">
        <title>Candidatus Nanohalobium constans, a novel model system to study the DPANN nano-sized archaea: genomic and physiological characterization of a nanoarchaeon co-cultured with its chitinotrophic host.</title>
        <authorList>
            <person name="La Cono V."/>
            <person name="Arcadi E."/>
            <person name="Crisafi F."/>
            <person name="Denaro R."/>
            <person name="La Spada G."/>
            <person name="Messina E."/>
            <person name="Smedile F."/>
            <person name="Toshchakov S.V."/>
            <person name="Shevchenko M.A."/>
            <person name="Golyshin P.N."/>
            <person name="Golyshina O.V."/>
            <person name="Ferrer M."/>
            <person name="Rohde M."/>
            <person name="Mushegian A."/>
            <person name="Sorokin D.Y."/>
            <person name="Giuliano L."/>
            <person name="Yakimov M.M."/>
        </authorList>
    </citation>
    <scope>NUCLEOTIDE SEQUENCE [LARGE SCALE GENOMIC DNA]</scope>
    <source>
        <strain evidence="8">LC1Nh</strain>
    </source>
</reference>
<organism evidence="7 8">
    <name type="scientific">Candidatus Nanohalobium constans</name>
    <dbReference type="NCBI Taxonomy" id="2565781"/>
    <lineage>
        <taxon>Archaea</taxon>
        <taxon>Candidatus Nanohalarchaeota</taxon>
        <taxon>Candidatus Nanohalobia</taxon>
        <taxon>Candidatus Nanohalobiales</taxon>
        <taxon>Candidatus Nanohalobiaceae</taxon>
        <taxon>Candidatus Nanohalobium</taxon>
    </lineage>
</organism>
<evidence type="ECO:0000313" key="7">
    <source>
        <dbReference type="EMBL" id="QGA80519.1"/>
    </source>
</evidence>
<feature type="transmembrane region" description="Helical" evidence="6">
    <location>
        <begin position="17"/>
        <end position="35"/>
    </location>
</feature>
<dbReference type="Proteomes" id="UP000377803">
    <property type="component" value="Chromosome"/>
</dbReference>
<feature type="transmembrane region" description="Helical" evidence="6">
    <location>
        <begin position="234"/>
        <end position="259"/>
    </location>
</feature>
<dbReference type="GO" id="GO:0044341">
    <property type="term" value="P:sodium-dependent phosphate transport"/>
    <property type="evidence" value="ECO:0007669"/>
    <property type="project" value="InterPro"/>
</dbReference>
<dbReference type="GO" id="GO:0005886">
    <property type="term" value="C:plasma membrane"/>
    <property type="evidence" value="ECO:0007669"/>
    <property type="project" value="UniProtKB-SubCell"/>
</dbReference>
<feature type="transmembrane region" description="Helical" evidence="6">
    <location>
        <begin position="93"/>
        <end position="118"/>
    </location>
</feature>
<feature type="transmembrane region" description="Helical" evidence="6">
    <location>
        <begin position="271"/>
        <end position="294"/>
    </location>
</feature>
<keyword evidence="8" id="KW-1185">Reference proteome</keyword>